<protein>
    <recommendedName>
        <fullName evidence="3">Ribosomal RNA small subunit methyltransferase J</fullName>
    </recommendedName>
</protein>
<proteinExistence type="predicted"/>
<gene>
    <name evidence="1" type="ORF">psyc5s11_10860</name>
</gene>
<dbReference type="Gene3D" id="3.40.50.150">
    <property type="entry name" value="Vaccinia Virus protein VP39"/>
    <property type="match status" value="1"/>
</dbReference>
<dbReference type="Proteomes" id="UP000824633">
    <property type="component" value="Chromosome"/>
</dbReference>
<dbReference type="SUPFAM" id="SSF53335">
    <property type="entry name" value="S-adenosyl-L-methionine-dependent methyltransferases"/>
    <property type="match status" value="1"/>
</dbReference>
<sequence length="284" mass="32544">MNYLIGRMYYIMEQVKYMKKDRDEKMKIAVTTTREADESLNYKAKSIAKDLDISYIKRGNFSIKKTILKDDFDYLLVVERDKIVIKGEDSTLFWHPNMSELKIKSIRQGNKETIIEATKLEEGNSILDCTLGLAGDSLVFSAVVGDKGYVVGTEINKYIAYLSKRGLENYKNVNGETINNIKVVNESYEDYILKQSDNSFDVVYFDPMFNAPNRKSASINSFRDFADHKGLTKEILMEALRVCKKRVVIKERQGSNDFEKLGIEKYYGGKKSGAIIYGVIEKNI</sequence>
<dbReference type="EMBL" id="AP024849">
    <property type="protein sequence ID" value="BCZ45019.1"/>
    <property type="molecule type" value="Genomic_DNA"/>
</dbReference>
<evidence type="ECO:0008006" key="3">
    <source>
        <dbReference type="Google" id="ProtNLM"/>
    </source>
</evidence>
<evidence type="ECO:0000313" key="2">
    <source>
        <dbReference type="Proteomes" id="UP000824633"/>
    </source>
</evidence>
<dbReference type="InterPro" id="IPR029063">
    <property type="entry name" value="SAM-dependent_MTases_sf"/>
</dbReference>
<dbReference type="InterPro" id="IPR007536">
    <property type="entry name" value="16SrRNA_methylTrfase_J"/>
</dbReference>
<evidence type="ECO:0000313" key="1">
    <source>
        <dbReference type="EMBL" id="BCZ45019.1"/>
    </source>
</evidence>
<dbReference type="CDD" id="cd02440">
    <property type="entry name" value="AdoMet_MTases"/>
    <property type="match status" value="1"/>
</dbReference>
<dbReference type="Pfam" id="PF04445">
    <property type="entry name" value="SAM_MT"/>
    <property type="match status" value="1"/>
</dbReference>
<dbReference type="PANTHER" id="PTHR36112">
    <property type="entry name" value="RIBOSOMAL RNA SMALL SUBUNIT METHYLTRANSFERASE J"/>
    <property type="match status" value="1"/>
</dbReference>
<accession>A0ABM7T1G6</accession>
<organism evidence="1 2">
    <name type="scientific">Clostridium gelidum</name>
    <dbReference type="NCBI Taxonomy" id="704125"/>
    <lineage>
        <taxon>Bacteria</taxon>
        <taxon>Bacillati</taxon>
        <taxon>Bacillota</taxon>
        <taxon>Clostridia</taxon>
        <taxon>Eubacteriales</taxon>
        <taxon>Clostridiaceae</taxon>
        <taxon>Clostridium</taxon>
    </lineage>
</organism>
<name>A0ABM7T1G6_9CLOT</name>
<reference evidence="2" key="1">
    <citation type="submission" date="2021-07" db="EMBL/GenBank/DDBJ databases">
        <title>Complete genome sequencing of a Clostridium isolate.</title>
        <authorList>
            <person name="Ueki A."/>
            <person name="Tonouchi A."/>
        </authorList>
    </citation>
    <scope>NUCLEOTIDE SEQUENCE [LARGE SCALE GENOMIC DNA]</scope>
    <source>
        <strain evidence="2">C5S11</strain>
    </source>
</reference>
<keyword evidence="2" id="KW-1185">Reference proteome</keyword>
<dbReference type="PANTHER" id="PTHR36112:SF1">
    <property type="entry name" value="RIBOSOMAL RNA SMALL SUBUNIT METHYLTRANSFERASE J"/>
    <property type="match status" value="1"/>
</dbReference>